<name>A0ABX2FYK2_9BACT</name>
<evidence type="ECO:0008006" key="4">
    <source>
        <dbReference type="Google" id="ProtNLM"/>
    </source>
</evidence>
<keyword evidence="1" id="KW-0812">Transmembrane</keyword>
<organism evidence="2 3">
    <name type="scientific">Hymenobacter caeli</name>
    <dbReference type="NCBI Taxonomy" id="2735894"/>
    <lineage>
        <taxon>Bacteria</taxon>
        <taxon>Pseudomonadati</taxon>
        <taxon>Bacteroidota</taxon>
        <taxon>Cytophagia</taxon>
        <taxon>Cytophagales</taxon>
        <taxon>Hymenobacteraceae</taxon>
        <taxon>Hymenobacter</taxon>
    </lineage>
</organism>
<keyword evidence="1" id="KW-0472">Membrane</keyword>
<keyword evidence="1" id="KW-1133">Transmembrane helix</keyword>
<dbReference type="Pfam" id="PF14108">
    <property type="entry name" value="ABA4-like"/>
    <property type="match status" value="1"/>
</dbReference>
<evidence type="ECO:0000313" key="3">
    <source>
        <dbReference type="Proteomes" id="UP000779507"/>
    </source>
</evidence>
<dbReference type="EMBL" id="JABSNP010000032">
    <property type="protein sequence ID" value="NRT21364.1"/>
    <property type="molecule type" value="Genomic_DNA"/>
</dbReference>
<feature type="transmembrane region" description="Helical" evidence="1">
    <location>
        <begin position="6"/>
        <end position="26"/>
    </location>
</feature>
<dbReference type="InterPro" id="IPR025461">
    <property type="entry name" value="ABA4-like"/>
</dbReference>
<protein>
    <recommendedName>
        <fullName evidence="4">DUF4281 domain-containing protein</fullName>
    </recommendedName>
</protein>
<sequence length="154" mass="16546">MPTPDFLFSLANPAALLGWALLVLAPRWRGTRALVLSGALPLGLAVAYTGLIAAHYLGPHGGEGGFGSLAQVAALFRDPWALLAGWVHYLCFDLAVGAWEVRDAQRRGVPHGALAPCLALTFMLGPLGLLLYCGVRRFFLRKNLEVNNQSLNLN</sequence>
<feature type="transmembrane region" description="Helical" evidence="1">
    <location>
        <begin position="33"/>
        <end position="57"/>
    </location>
</feature>
<dbReference type="Proteomes" id="UP000779507">
    <property type="component" value="Unassembled WGS sequence"/>
</dbReference>
<evidence type="ECO:0000313" key="2">
    <source>
        <dbReference type="EMBL" id="NRT21364.1"/>
    </source>
</evidence>
<proteinExistence type="predicted"/>
<keyword evidence="3" id="KW-1185">Reference proteome</keyword>
<accession>A0ABX2FYK2</accession>
<gene>
    <name evidence="2" type="ORF">HNP98_004211</name>
</gene>
<comment type="caution">
    <text evidence="2">The sequence shown here is derived from an EMBL/GenBank/DDBJ whole genome shotgun (WGS) entry which is preliminary data.</text>
</comment>
<evidence type="ECO:0000256" key="1">
    <source>
        <dbReference type="SAM" id="Phobius"/>
    </source>
</evidence>
<dbReference type="RefSeq" id="WP_173812112.1">
    <property type="nucleotide sequence ID" value="NZ_JABSNP010000032.1"/>
</dbReference>
<feature type="transmembrane region" description="Helical" evidence="1">
    <location>
        <begin position="113"/>
        <end position="135"/>
    </location>
</feature>
<reference evidence="2 3" key="1">
    <citation type="submission" date="2020-05" db="EMBL/GenBank/DDBJ databases">
        <title>Genomic Encyclopedia of Type Strains, Phase IV (KMG-V): Genome sequencing to study the core and pangenomes of soil and plant-associated prokaryotes.</title>
        <authorList>
            <person name="Whitman W."/>
        </authorList>
    </citation>
    <scope>NUCLEOTIDE SEQUENCE [LARGE SCALE GENOMIC DNA]</scope>
    <source>
        <strain evidence="2 3">9A</strain>
    </source>
</reference>